<evidence type="ECO:0000313" key="1">
    <source>
        <dbReference type="EMBL" id="OTF80991.1"/>
    </source>
</evidence>
<gene>
    <name evidence="1" type="ORF">BLA29_013784</name>
</gene>
<name>A0A1Y3BJ44_EURMA</name>
<evidence type="ECO:0000313" key="2">
    <source>
        <dbReference type="Proteomes" id="UP000194236"/>
    </source>
</evidence>
<dbReference type="OrthoDB" id="10630904at2759"/>
<accession>A0A1Y3BJ44</accession>
<organism evidence="1 2">
    <name type="scientific">Euroglyphus maynei</name>
    <name type="common">Mayne's house dust mite</name>
    <dbReference type="NCBI Taxonomy" id="6958"/>
    <lineage>
        <taxon>Eukaryota</taxon>
        <taxon>Metazoa</taxon>
        <taxon>Ecdysozoa</taxon>
        <taxon>Arthropoda</taxon>
        <taxon>Chelicerata</taxon>
        <taxon>Arachnida</taxon>
        <taxon>Acari</taxon>
        <taxon>Acariformes</taxon>
        <taxon>Sarcoptiformes</taxon>
        <taxon>Astigmata</taxon>
        <taxon>Psoroptidia</taxon>
        <taxon>Analgoidea</taxon>
        <taxon>Pyroglyphidae</taxon>
        <taxon>Pyroglyphinae</taxon>
        <taxon>Euroglyphus</taxon>
    </lineage>
</organism>
<keyword evidence="2" id="KW-1185">Reference proteome</keyword>
<sequence length="114" mass="13188">MDDKMSSPSNELKRQLSINKMGAKNFNNNKKNSHSNTNQLIYDKLMPSSSNNHIMMQQSPEQQRMIRNNNTANKLQVALPVITIDSKKKKIKHNNRLMANVKSLIKVIHRFKSK</sequence>
<dbReference type="Proteomes" id="UP000194236">
    <property type="component" value="Unassembled WGS sequence"/>
</dbReference>
<proteinExistence type="predicted"/>
<dbReference type="EMBL" id="MUJZ01015724">
    <property type="protein sequence ID" value="OTF80991.1"/>
    <property type="molecule type" value="Genomic_DNA"/>
</dbReference>
<reference evidence="1 2" key="1">
    <citation type="submission" date="2017-03" db="EMBL/GenBank/DDBJ databases">
        <title>Genome Survey of Euroglyphus maynei.</title>
        <authorList>
            <person name="Arlian L.G."/>
            <person name="Morgan M.S."/>
            <person name="Rider S.D."/>
        </authorList>
    </citation>
    <scope>NUCLEOTIDE SEQUENCE [LARGE SCALE GENOMIC DNA]</scope>
    <source>
        <strain evidence="1">Arlian Lab</strain>
        <tissue evidence="1">Whole body</tissue>
    </source>
</reference>
<protein>
    <submittedName>
        <fullName evidence="1">Uncharacterized protein</fullName>
    </submittedName>
</protein>
<comment type="caution">
    <text evidence="1">The sequence shown here is derived from an EMBL/GenBank/DDBJ whole genome shotgun (WGS) entry which is preliminary data.</text>
</comment>
<dbReference type="AlphaFoldDB" id="A0A1Y3BJ44"/>